<dbReference type="Gene3D" id="2.60.40.10">
    <property type="entry name" value="Immunoglobulins"/>
    <property type="match status" value="2"/>
</dbReference>
<dbReference type="InterPro" id="IPR001599">
    <property type="entry name" value="Macroglobln_a2"/>
</dbReference>
<dbReference type="Gene3D" id="2.20.130.20">
    <property type="match status" value="1"/>
</dbReference>
<dbReference type="InterPro" id="IPR002890">
    <property type="entry name" value="MG2"/>
</dbReference>
<feature type="chain" id="PRO_5045275511" evidence="5">
    <location>
        <begin position="18"/>
        <end position="1494"/>
    </location>
</feature>
<dbReference type="Proteomes" id="UP000695000">
    <property type="component" value="Unplaced"/>
</dbReference>
<evidence type="ECO:0000259" key="8">
    <source>
        <dbReference type="SMART" id="SM01361"/>
    </source>
</evidence>
<dbReference type="Gene3D" id="1.50.10.20">
    <property type="match status" value="1"/>
</dbReference>
<dbReference type="Gene3D" id="2.60.40.1940">
    <property type="match status" value="1"/>
</dbReference>
<gene>
    <name evidence="10" type="primary">LOC108568639</name>
</gene>
<dbReference type="SMART" id="SM01419">
    <property type="entry name" value="Thiol-ester_cl"/>
    <property type="match status" value="1"/>
</dbReference>
<reference evidence="10" key="1">
    <citation type="submission" date="2025-08" db="UniProtKB">
        <authorList>
            <consortium name="RefSeq"/>
        </authorList>
    </citation>
    <scope>IDENTIFICATION</scope>
    <source>
        <tissue evidence="10">Whole Larva</tissue>
    </source>
</reference>
<dbReference type="PANTHER" id="PTHR11412">
    <property type="entry name" value="MACROGLOBULIN / COMPLEMENT"/>
    <property type="match status" value="1"/>
</dbReference>
<evidence type="ECO:0000313" key="9">
    <source>
        <dbReference type="Proteomes" id="UP000695000"/>
    </source>
</evidence>
<evidence type="ECO:0000256" key="1">
    <source>
        <dbReference type="ARBA" id="ARBA00010952"/>
    </source>
</evidence>
<dbReference type="InterPro" id="IPR019742">
    <property type="entry name" value="MacrogloblnA2_CS"/>
</dbReference>
<dbReference type="SUPFAM" id="SSF49410">
    <property type="entry name" value="Alpha-macroglobulin receptor domain"/>
    <property type="match status" value="1"/>
</dbReference>
<dbReference type="InterPro" id="IPR008930">
    <property type="entry name" value="Terpenoid_cyclase/PrenylTrfase"/>
</dbReference>
<dbReference type="InterPro" id="IPR011625">
    <property type="entry name" value="A2M_N_BRD"/>
</dbReference>
<feature type="signal peptide" evidence="5">
    <location>
        <begin position="1"/>
        <end position="17"/>
    </location>
</feature>
<dbReference type="SMART" id="SM01361">
    <property type="entry name" value="A2M_recep"/>
    <property type="match status" value="1"/>
</dbReference>
<dbReference type="InterPro" id="IPR050473">
    <property type="entry name" value="A2M/Complement_sys"/>
</dbReference>
<dbReference type="Pfam" id="PF07703">
    <property type="entry name" value="A2M_BRD"/>
    <property type="match status" value="1"/>
</dbReference>
<dbReference type="Pfam" id="PF07678">
    <property type="entry name" value="TED_complement"/>
    <property type="match status" value="1"/>
</dbReference>
<feature type="domain" description="Alpha-2-macroglobulin" evidence="7">
    <location>
        <begin position="731"/>
        <end position="821"/>
    </location>
</feature>
<dbReference type="SUPFAM" id="SSF48239">
    <property type="entry name" value="Terpenoid cyclases/Protein prenyltransferases"/>
    <property type="match status" value="1"/>
</dbReference>
<dbReference type="InterPro" id="IPR014756">
    <property type="entry name" value="Ig_E-set"/>
</dbReference>
<keyword evidence="9" id="KW-1185">Reference proteome</keyword>
<evidence type="ECO:0000259" key="7">
    <source>
        <dbReference type="SMART" id="SM01360"/>
    </source>
</evidence>
<dbReference type="InterPro" id="IPR013783">
    <property type="entry name" value="Ig-like_fold"/>
</dbReference>
<dbReference type="PROSITE" id="PS00477">
    <property type="entry name" value="ALPHA_2_MACROGLOBULIN"/>
    <property type="match status" value="1"/>
</dbReference>
<dbReference type="SMART" id="SM01360">
    <property type="entry name" value="A2M"/>
    <property type="match status" value="1"/>
</dbReference>
<keyword evidence="3" id="KW-0722">Serine protease inhibitor</keyword>
<keyword evidence="5" id="KW-0732">Signal</keyword>
<dbReference type="InterPro" id="IPR009048">
    <property type="entry name" value="A-macroglobulin_rcpt-bd"/>
</dbReference>
<proteinExistence type="inferred from homology"/>
<dbReference type="Pfam" id="PF17791">
    <property type="entry name" value="MG3"/>
    <property type="match status" value="1"/>
</dbReference>
<dbReference type="InterPro" id="IPR041555">
    <property type="entry name" value="MG3"/>
</dbReference>
<dbReference type="Pfam" id="PF00207">
    <property type="entry name" value="A2M"/>
    <property type="match status" value="1"/>
</dbReference>
<comment type="similarity">
    <text evidence="1">Belongs to the protease inhibitor I39 (alpha-2-macroglobulin) family.</text>
</comment>
<accession>A0ABM1NET3</accession>
<dbReference type="SUPFAM" id="SSF81296">
    <property type="entry name" value="E set domains"/>
    <property type="match status" value="1"/>
</dbReference>
<evidence type="ECO:0000256" key="2">
    <source>
        <dbReference type="ARBA" id="ARBA00022690"/>
    </source>
</evidence>
<evidence type="ECO:0000256" key="3">
    <source>
        <dbReference type="ARBA" id="ARBA00022900"/>
    </source>
</evidence>
<name>A0ABM1NET3_NICVS</name>
<sequence>MYLFNFTLFILTFGVYSAEISDLKLRVPGYMLSHANTFLAGKNETVCVTLYDAQLPVKMLLDLKIKDKHNVFTKLITSDYYCFDVQVPSHTSTEVLTASLHLQLQLNGTIYASHNQDAVLIYPNTDVTFIETDRNIYKQGDVVKLRLLVLSHDLKSTNQRNISNIKIINPKGFIVSLWRKVNLLLGFVQLEHQLTDDAILGKWSVEVNGILKYFMVKRFTLPRFKVEITAPKSIYANSVEDYKFFVCAKYTFKKPVKGVSLMKISYPDGSLNATSRIAWLYNGCAEYKFNKIDLKFSTFTNSHRVNWALKITSTVTEYGTNQIESETIGIQVKSYKYKLQFSKERTYFQPGLPYYGKVKATESYVDLKKETVKICYQVAIKKPWNLKPEQCGFFKFNEDGIVLFTILPMKENAVEISLSAKSLESEDNCLSDSLKLNRWYSLSNSYMLIERDTKVFSKCGSMQHYAVYFTSNKLRNNETLTFYYMLKSKNGIAELKSTKHTVKKQTINFKNELKNIVGAETKFNKVENSIDKCVLKFRLPKTVSARFTLIVYYITKEEVVSNNIDILFDKCLPNEVNTSWSEDNVYPGESTTLSIDATSFSLCAISAVDLATSPKSLNIQNIFQPFMHTKESLPKHKPNCLSSIKRKQDKIPEQLFELRKRRSIISLVSNDYDSYEAFQKADLSIITNMNVISKPCNLEPDIFPRLLSLPNSYEIFNEDRGVSVRSEFPESWLWELIPTNSTGQVKVIREVPHSITTWVFNSICISPTDGIGLGPTQEITVFKPFFIDILLPYSIKRGETFYMQVSIHNYMNFSLPITVTLPSSNRLQLLQKPELMKVSICVKSNDIHTHVFIVKGISLGKINVTVLAETDSSYPRECGPETIISKNDIVVKPLLVEPEGYQSEFSKSVFICGKDQLNNVSWDVVIPKDRISDSTNTKLIFNSDLLGPTIQNLERIINIPTGCGEQIISVMAPNLYIMKYLKANNKLSQALKQRMVKNIKMGYQKILSYVHEDGSFSAFGYHDSLGSMFLSAFVVRTLQQAKEYTYVDENIIRRASKWIIEKQLENGCFPAVSHVFQDMGGTSMENSTAALTAYVVISLLESGIEIPQSVKTNALYCIRGQYYADKYTVALCSYALYLLKWKSEADRYVKKLVELATSDDKMMWWNVETGSSSTNIETTAYALFSLLESKNNDNLIYASQIVRWLSTQRRSSGSFVTTQDTSVALDALSRYGSFMKEKEANLTIKIINGDQHLYNININTADGMKTKEINMNAVPENLKLQASGSGCVLAQLSVTYNVKQVETSEAFKLQVDVAPVSTIDKCSIRIISPCISFLGTGHSNMAVLEVNMPSGFEADRASLHKLTDDFSSKVKKFEEFEDKVVLYFTELTNDLVCVPFNINENIIIDNRVNTTAKIYDYYRPEFITFMSYHLNTCEFSDVLENPVEKSSPIIKRNTKHNKSNKSKYGLNTDFVNVDIEMQPPVLKEIYQHTLRPIE</sequence>
<keyword evidence="4" id="KW-1015">Disulfide bond</keyword>
<feature type="domain" description="Alpha-2-macroglobulin bait region" evidence="6">
    <location>
        <begin position="447"/>
        <end position="612"/>
    </location>
</feature>
<evidence type="ECO:0000259" key="6">
    <source>
        <dbReference type="SMART" id="SM01359"/>
    </source>
</evidence>
<dbReference type="InterPro" id="IPR036595">
    <property type="entry name" value="A-macroglobulin_rcpt-bd_sf"/>
</dbReference>
<dbReference type="Pfam" id="PF01835">
    <property type="entry name" value="MG2"/>
    <property type="match status" value="1"/>
</dbReference>
<feature type="domain" description="Alpha-macroglobulin receptor-binding" evidence="8">
    <location>
        <begin position="1339"/>
        <end position="1428"/>
    </location>
</feature>
<dbReference type="GeneID" id="108568639"/>
<dbReference type="Gene3D" id="2.60.120.1540">
    <property type="match status" value="1"/>
</dbReference>
<keyword evidence="2" id="KW-0646">Protease inhibitor</keyword>
<evidence type="ECO:0000313" key="10">
    <source>
        <dbReference type="RefSeq" id="XP_017785333.1"/>
    </source>
</evidence>
<dbReference type="Gene3D" id="2.60.40.690">
    <property type="entry name" value="Alpha-macroglobulin, receptor-binding domain"/>
    <property type="match status" value="1"/>
</dbReference>
<dbReference type="Pfam" id="PF07677">
    <property type="entry name" value="A2M_recep"/>
    <property type="match status" value="1"/>
</dbReference>
<dbReference type="Gene3D" id="2.60.40.1930">
    <property type="match status" value="2"/>
</dbReference>
<dbReference type="InterPro" id="IPR011626">
    <property type="entry name" value="Alpha-macroglobulin_TED"/>
</dbReference>
<dbReference type="SMART" id="SM01359">
    <property type="entry name" value="A2M_N_2"/>
    <property type="match status" value="1"/>
</dbReference>
<dbReference type="PANTHER" id="PTHR11412:SF171">
    <property type="entry name" value="PREGNANCY ZONE PROTEIN-LIKE PROTEIN"/>
    <property type="match status" value="1"/>
</dbReference>
<dbReference type="RefSeq" id="XP_017785333.1">
    <property type="nucleotide sequence ID" value="XM_017929844.1"/>
</dbReference>
<dbReference type="InterPro" id="IPR047565">
    <property type="entry name" value="Alpha-macroglob_thiol-ester_cl"/>
</dbReference>
<protein>
    <submittedName>
        <fullName evidence="10">Alpha-1-macroglobulin-like isoform X2</fullName>
    </submittedName>
</protein>
<evidence type="ECO:0000256" key="4">
    <source>
        <dbReference type="ARBA" id="ARBA00023157"/>
    </source>
</evidence>
<organism evidence="9 10">
    <name type="scientific">Nicrophorus vespilloides</name>
    <name type="common">Boreal carrion beetle</name>
    <dbReference type="NCBI Taxonomy" id="110193"/>
    <lineage>
        <taxon>Eukaryota</taxon>
        <taxon>Metazoa</taxon>
        <taxon>Ecdysozoa</taxon>
        <taxon>Arthropoda</taxon>
        <taxon>Hexapoda</taxon>
        <taxon>Insecta</taxon>
        <taxon>Pterygota</taxon>
        <taxon>Neoptera</taxon>
        <taxon>Endopterygota</taxon>
        <taxon>Coleoptera</taxon>
        <taxon>Polyphaga</taxon>
        <taxon>Staphyliniformia</taxon>
        <taxon>Silphidae</taxon>
        <taxon>Nicrophorinae</taxon>
        <taxon>Nicrophorus</taxon>
    </lineage>
</organism>
<evidence type="ECO:0000256" key="5">
    <source>
        <dbReference type="SAM" id="SignalP"/>
    </source>
</evidence>